<dbReference type="SMART" id="SM00345">
    <property type="entry name" value="HTH_GNTR"/>
    <property type="match status" value="1"/>
</dbReference>
<reference evidence="6" key="1">
    <citation type="submission" date="2018-07" db="EMBL/GenBank/DDBJ databases">
        <authorList>
            <person name="Safronova V.I."/>
            <person name="Chirak E.R."/>
            <person name="Sazanova A.L."/>
        </authorList>
    </citation>
    <scope>NUCLEOTIDE SEQUENCE [LARGE SCALE GENOMIC DNA]</scope>
    <source>
        <strain evidence="6">RCAM04685</strain>
    </source>
</reference>
<dbReference type="OrthoDB" id="9788098at2"/>
<organism evidence="5 6">
    <name type="scientific">Bosea caraganae</name>
    <dbReference type="NCBI Taxonomy" id="2763117"/>
    <lineage>
        <taxon>Bacteria</taxon>
        <taxon>Pseudomonadati</taxon>
        <taxon>Pseudomonadota</taxon>
        <taxon>Alphaproteobacteria</taxon>
        <taxon>Hyphomicrobiales</taxon>
        <taxon>Boseaceae</taxon>
        <taxon>Bosea</taxon>
    </lineage>
</organism>
<protein>
    <submittedName>
        <fullName evidence="5">GntR family transcriptional regulator</fullName>
    </submittedName>
</protein>
<feature type="domain" description="HTH gntR-type" evidence="4">
    <location>
        <begin position="16"/>
        <end position="83"/>
    </location>
</feature>
<proteinExistence type="predicted"/>
<feature type="non-terminal residue" evidence="5">
    <location>
        <position position="100"/>
    </location>
</feature>
<evidence type="ECO:0000259" key="4">
    <source>
        <dbReference type="PROSITE" id="PS50949"/>
    </source>
</evidence>
<comment type="caution">
    <text evidence="5">The sequence shown here is derived from an EMBL/GenBank/DDBJ whole genome shotgun (WGS) entry which is preliminary data.</text>
</comment>
<dbReference type="Pfam" id="PF00392">
    <property type="entry name" value="GntR"/>
    <property type="match status" value="1"/>
</dbReference>
<dbReference type="GO" id="GO:0003677">
    <property type="term" value="F:DNA binding"/>
    <property type="evidence" value="ECO:0007669"/>
    <property type="project" value="UniProtKB-KW"/>
</dbReference>
<dbReference type="PROSITE" id="PS50949">
    <property type="entry name" value="HTH_GNTR"/>
    <property type="match status" value="1"/>
</dbReference>
<dbReference type="SUPFAM" id="SSF46785">
    <property type="entry name" value="Winged helix' DNA-binding domain"/>
    <property type="match status" value="1"/>
</dbReference>
<evidence type="ECO:0000256" key="1">
    <source>
        <dbReference type="ARBA" id="ARBA00023015"/>
    </source>
</evidence>
<evidence type="ECO:0000256" key="3">
    <source>
        <dbReference type="ARBA" id="ARBA00023163"/>
    </source>
</evidence>
<dbReference type="InterPro" id="IPR036388">
    <property type="entry name" value="WH-like_DNA-bd_sf"/>
</dbReference>
<dbReference type="PANTHER" id="PTHR43537:SF5">
    <property type="entry name" value="UXU OPERON TRANSCRIPTIONAL REGULATOR"/>
    <property type="match status" value="1"/>
</dbReference>
<sequence>MAAKEEHVLSAGNEKGSTALQLESELKRAIVAMELRPGTRLSEADIAERHGVSRQPAREALISLARTKLVQVLPQRGTVVAKISVSRMMQARFVREAVET</sequence>
<name>A0A370L5I3_9HYPH</name>
<dbReference type="AlphaFoldDB" id="A0A370L5I3"/>
<dbReference type="PANTHER" id="PTHR43537">
    <property type="entry name" value="TRANSCRIPTIONAL REGULATOR, GNTR FAMILY"/>
    <property type="match status" value="1"/>
</dbReference>
<keyword evidence="1" id="KW-0805">Transcription regulation</keyword>
<dbReference type="Proteomes" id="UP000255207">
    <property type="component" value="Unassembled WGS sequence"/>
</dbReference>
<dbReference type="GO" id="GO:0003700">
    <property type="term" value="F:DNA-binding transcription factor activity"/>
    <property type="evidence" value="ECO:0007669"/>
    <property type="project" value="InterPro"/>
</dbReference>
<gene>
    <name evidence="5" type="ORF">DWE98_12515</name>
</gene>
<accession>A0A370L5I3</accession>
<keyword evidence="6" id="KW-1185">Reference proteome</keyword>
<dbReference type="InterPro" id="IPR036390">
    <property type="entry name" value="WH_DNA-bd_sf"/>
</dbReference>
<evidence type="ECO:0000313" key="5">
    <source>
        <dbReference type="EMBL" id="RDJ24511.1"/>
    </source>
</evidence>
<keyword evidence="2" id="KW-0238">DNA-binding</keyword>
<dbReference type="InterPro" id="IPR000524">
    <property type="entry name" value="Tscrpt_reg_HTH_GntR"/>
</dbReference>
<keyword evidence="3" id="KW-0804">Transcription</keyword>
<dbReference type="EMBL" id="QQTP01000006">
    <property type="protein sequence ID" value="RDJ24511.1"/>
    <property type="molecule type" value="Genomic_DNA"/>
</dbReference>
<evidence type="ECO:0000313" key="6">
    <source>
        <dbReference type="Proteomes" id="UP000255207"/>
    </source>
</evidence>
<dbReference type="Gene3D" id="1.10.10.10">
    <property type="entry name" value="Winged helix-like DNA-binding domain superfamily/Winged helix DNA-binding domain"/>
    <property type="match status" value="1"/>
</dbReference>
<dbReference type="CDD" id="cd07377">
    <property type="entry name" value="WHTH_GntR"/>
    <property type="match status" value="1"/>
</dbReference>
<evidence type="ECO:0000256" key="2">
    <source>
        <dbReference type="ARBA" id="ARBA00023125"/>
    </source>
</evidence>